<dbReference type="InterPro" id="IPR027455">
    <property type="entry name" value="Sper_AcTfrase_N"/>
</dbReference>
<dbReference type="InterPro" id="IPR016181">
    <property type="entry name" value="Acyl_CoA_acyltransferase"/>
</dbReference>
<proteinExistence type="predicted"/>
<dbReference type="OrthoDB" id="9127144at2"/>
<name>A0A0A7EJW9_9GAMM</name>
<dbReference type="AlphaFoldDB" id="A0A0A7EJW9"/>
<organism evidence="2 3">
    <name type="scientific">Pseudoalteromonas piratica</name>
    <dbReference type="NCBI Taxonomy" id="1348114"/>
    <lineage>
        <taxon>Bacteria</taxon>
        <taxon>Pseudomonadati</taxon>
        <taxon>Pseudomonadota</taxon>
        <taxon>Gammaproteobacteria</taxon>
        <taxon>Alteromonadales</taxon>
        <taxon>Pseudoalteromonadaceae</taxon>
        <taxon>Pseudoalteromonas</taxon>
    </lineage>
</organism>
<evidence type="ECO:0000313" key="3">
    <source>
        <dbReference type="Proteomes" id="UP000030341"/>
    </source>
</evidence>
<keyword evidence="3" id="KW-1185">Reference proteome</keyword>
<accession>A0A0A7EJW9</accession>
<dbReference type="Proteomes" id="UP000030341">
    <property type="component" value="Chromosome 2"/>
</dbReference>
<gene>
    <name evidence="2" type="ORF">OM33_17235</name>
</gene>
<dbReference type="STRING" id="1348114.OM33_17235"/>
<dbReference type="EMBL" id="CP009889">
    <property type="protein sequence ID" value="AIY66848.1"/>
    <property type="molecule type" value="Genomic_DNA"/>
</dbReference>
<dbReference type="eggNOG" id="COG0456">
    <property type="taxonomic scope" value="Bacteria"/>
</dbReference>
<dbReference type="Gene3D" id="3.40.630.30">
    <property type="match status" value="1"/>
</dbReference>
<dbReference type="SUPFAM" id="SSF55729">
    <property type="entry name" value="Acyl-CoA N-acyltransferases (Nat)"/>
    <property type="match status" value="1"/>
</dbReference>
<dbReference type="RefSeq" id="WP_040135411.1">
    <property type="nucleotide sequence ID" value="NZ_CP009889.1"/>
</dbReference>
<keyword evidence="2" id="KW-0808">Transferase</keyword>
<sequence length="145" mass="16746">MKISLHPVTQSNYEAVCELDVTKEQEEYVACNMWSLVESMFNEGYATRAIYLNEVVVGFFMWVYENQEKVSIWRFMVDQKHQQKGIGRIALDLALAEIKLTPNLKTIEICYNPNNPVAKEFYASFGFIEIGMDEDGEDMLAVIEQ</sequence>
<dbReference type="GO" id="GO:0016747">
    <property type="term" value="F:acyltransferase activity, transferring groups other than amino-acyl groups"/>
    <property type="evidence" value="ECO:0007669"/>
    <property type="project" value="InterPro"/>
</dbReference>
<dbReference type="InterPro" id="IPR000182">
    <property type="entry name" value="GNAT_dom"/>
</dbReference>
<dbReference type="HOGENOM" id="CLU_111226_4_1_6"/>
<evidence type="ECO:0000313" key="2">
    <source>
        <dbReference type="EMBL" id="AIY66848.1"/>
    </source>
</evidence>
<protein>
    <submittedName>
        <fullName evidence="2">GCN5 family acetyltransferase</fullName>
    </submittedName>
</protein>
<dbReference type="Pfam" id="PF00583">
    <property type="entry name" value="Acetyltransf_1"/>
    <property type="match status" value="1"/>
</dbReference>
<dbReference type="PROSITE" id="PS51186">
    <property type="entry name" value="GNAT"/>
    <property type="match status" value="1"/>
</dbReference>
<feature type="domain" description="N-acetyltransferase" evidence="1">
    <location>
        <begin position="3"/>
        <end position="145"/>
    </location>
</feature>
<dbReference type="Gene3D" id="1.10.287.900">
    <property type="entry name" value="The crystal structure of the spermine/spermidine acetyltransferase from enterococcus faecali"/>
    <property type="match status" value="1"/>
</dbReference>
<evidence type="ECO:0000259" key="1">
    <source>
        <dbReference type="PROSITE" id="PS51186"/>
    </source>
</evidence>
<reference evidence="2 3" key="1">
    <citation type="submission" date="2014-11" db="EMBL/GenBank/DDBJ databases">
        <title>Complete Genome Sequence of Pseudoalteromonas sp. Strain OCN003 Isolated from Kaneohe Bay, Oahu, Hawaii.</title>
        <authorList>
            <person name="Beurmann S."/>
            <person name="Videau P."/>
            <person name="Ushijima B."/>
            <person name="Smith A.M."/>
            <person name="Aeby G.S."/>
            <person name="Callahan S.M."/>
            <person name="Belcaid M."/>
        </authorList>
    </citation>
    <scope>NUCLEOTIDE SEQUENCE [LARGE SCALE GENOMIC DNA]</scope>
    <source>
        <strain evidence="2 3">OCN003</strain>
    </source>
</reference>
<dbReference type="KEGG" id="pseo:OM33_17235"/>